<dbReference type="SUPFAM" id="SSF56601">
    <property type="entry name" value="beta-lactamase/transpeptidase-like"/>
    <property type="match status" value="1"/>
</dbReference>
<dbReference type="InterPro" id="IPR012338">
    <property type="entry name" value="Beta-lactam/transpept-like"/>
</dbReference>
<dbReference type="RefSeq" id="WP_130539695.1">
    <property type="nucleotide sequence ID" value="NZ_CP042431.1"/>
</dbReference>
<keyword evidence="2" id="KW-0732">Signal</keyword>
<dbReference type="Proteomes" id="UP000293874">
    <property type="component" value="Unassembled WGS sequence"/>
</dbReference>
<organism evidence="4 5">
    <name type="scientific">Pseudobacter ginsenosidimutans</name>
    <dbReference type="NCBI Taxonomy" id="661488"/>
    <lineage>
        <taxon>Bacteria</taxon>
        <taxon>Pseudomonadati</taxon>
        <taxon>Bacteroidota</taxon>
        <taxon>Chitinophagia</taxon>
        <taxon>Chitinophagales</taxon>
        <taxon>Chitinophagaceae</taxon>
        <taxon>Pseudobacter</taxon>
    </lineage>
</organism>
<dbReference type="InterPro" id="IPR051478">
    <property type="entry name" value="Beta-lactamase-like_AB/R"/>
</dbReference>
<dbReference type="Pfam" id="PF00144">
    <property type="entry name" value="Beta-lactamase"/>
    <property type="match status" value="1"/>
</dbReference>
<dbReference type="InterPro" id="IPR001466">
    <property type="entry name" value="Beta-lactam-related"/>
</dbReference>
<evidence type="ECO:0000313" key="5">
    <source>
        <dbReference type="Proteomes" id="UP000293874"/>
    </source>
</evidence>
<dbReference type="Gene3D" id="3.40.710.10">
    <property type="entry name" value="DD-peptidase/beta-lactamase superfamily"/>
    <property type="match status" value="1"/>
</dbReference>
<evidence type="ECO:0000256" key="2">
    <source>
        <dbReference type="SAM" id="SignalP"/>
    </source>
</evidence>
<proteinExistence type="inferred from homology"/>
<comment type="similarity">
    <text evidence="1">Belongs to the beta-lactamase family.</text>
</comment>
<gene>
    <name evidence="4" type="ORF">EV199_1182</name>
</gene>
<dbReference type="AlphaFoldDB" id="A0A4Q7N3K5"/>
<keyword evidence="5" id="KW-1185">Reference proteome</keyword>
<dbReference type="OrthoDB" id="9793489at2"/>
<sequence length="373" mass="41454">MKTINTVAFLLILLASSCLVRGQARQTGIDTLVMKLGETFMNDQQAVGLSIGVYNNGEVSFYNFGTIEKGKAIQPTQNTVYEIGSVTKAFVSLILANAVIEKKVNLNDDIRKYLHGHYPNLEYAKKPITVEQLANTTSGLPNWLPATPKEITNAPADSSAFLRDRIYGSYTEKDFYTALRKVELDTIPGFKTRHSNAAAQLLTYILEKVYATSIDNLVKKYVLEPNKMDNTSFLASASNSKSLAMGYDGKGNKMPYFTTQYMKGVGGLNSTTADLMKFIKLQLDKKDDAISLTQKRSFDAGYYSIGLSWLKYKHDNGKHQVWTDGGTYGFVSYIVFYPEINSGVVLLSNIADDSTPGKLGNIAYQLFELMQRQ</sequence>
<feature type="domain" description="Beta-lactamase-related" evidence="3">
    <location>
        <begin position="38"/>
        <end position="358"/>
    </location>
</feature>
<dbReference type="PANTHER" id="PTHR22935">
    <property type="entry name" value="PENICILLIN-BINDING PROTEIN"/>
    <property type="match status" value="1"/>
</dbReference>
<dbReference type="PANTHER" id="PTHR22935:SF95">
    <property type="entry name" value="BETA-LACTAMASE-LIKE 1-RELATED"/>
    <property type="match status" value="1"/>
</dbReference>
<protein>
    <submittedName>
        <fullName evidence="4">CubicO group peptidase (Beta-lactamase class C family)</fullName>
    </submittedName>
</protein>
<evidence type="ECO:0000313" key="4">
    <source>
        <dbReference type="EMBL" id="RZS75318.1"/>
    </source>
</evidence>
<dbReference type="PROSITE" id="PS51257">
    <property type="entry name" value="PROKAR_LIPOPROTEIN"/>
    <property type="match status" value="1"/>
</dbReference>
<feature type="chain" id="PRO_5020394920" evidence="2">
    <location>
        <begin position="21"/>
        <end position="373"/>
    </location>
</feature>
<accession>A0A4Q7N3K5</accession>
<comment type="caution">
    <text evidence="4">The sequence shown here is derived from an EMBL/GenBank/DDBJ whole genome shotgun (WGS) entry which is preliminary data.</text>
</comment>
<reference evidence="4 5" key="1">
    <citation type="submission" date="2019-02" db="EMBL/GenBank/DDBJ databases">
        <title>Genomic Encyclopedia of Type Strains, Phase IV (KMG-IV): sequencing the most valuable type-strain genomes for metagenomic binning, comparative biology and taxonomic classification.</title>
        <authorList>
            <person name="Goeker M."/>
        </authorList>
    </citation>
    <scope>NUCLEOTIDE SEQUENCE [LARGE SCALE GENOMIC DNA]</scope>
    <source>
        <strain evidence="4 5">DSM 18116</strain>
    </source>
</reference>
<name>A0A4Q7N3K5_9BACT</name>
<dbReference type="EMBL" id="SGXA01000001">
    <property type="protein sequence ID" value="RZS75318.1"/>
    <property type="molecule type" value="Genomic_DNA"/>
</dbReference>
<feature type="signal peptide" evidence="2">
    <location>
        <begin position="1"/>
        <end position="20"/>
    </location>
</feature>
<evidence type="ECO:0000259" key="3">
    <source>
        <dbReference type="Pfam" id="PF00144"/>
    </source>
</evidence>
<evidence type="ECO:0000256" key="1">
    <source>
        <dbReference type="ARBA" id="ARBA00038473"/>
    </source>
</evidence>